<organism evidence="4 5">
    <name type="scientific">Dimorphilus gyrociliatus</name>
    <dbReference type="NCBI Taxonomy" id="2664684"/>
    <lineage>
        <taxon>Eukaryota</taxon>
        <taxon>Metazoa</taxon>
        <taxon>Spiralia</taxon>
        <taxon>Lophotrochozoa</taxon>
        <taxon>Annelida</taxon>
        <taxon>Polychaeta</taxon>
        <taxon>Polychaeta incertae sedis</taxon>
        <taxon>Dinophilidae</taxon>
        <taxon>Dimorphilus</taxon>
    </lineage>
</organism>
<keyword evidence="5" id="KW-1185">Reference proteome</keyword>
<proteinExistence type="predicted"/>
<comment type="caution">
    <text evidence="4">The sequence shown here is derived from an EMBL/GenBank/DDBJ whole genome shotgun (WGS) entry which is preliminary data.</text>
</comment>
<accession>A0A7I8VP40</accession>
<evidence type="ECO:0000259" key="3">
    <source>
        <dbReference type="PROSITE" id="PS50041"/>
    </source>
</evidence>
<dbReference type="OrthoDB" id="6162106at2759"/>
<dbReference type="AlphaFoldDB" id="A0A7I8VP40"/>
<gene>
    <name evidence="4" type="ORF">DGYR_LOCUS5997</name>
</gene>
<protein>
    <submittedName>
        <fullName evidence="4">DgyrCDS6238</fullName>
    </submittedName>
</protein>
<reference evidence="4 5" key="1">
    <citation type="submission" date="2020-08" db="EMBL/GenBank/DDBJ databases">
        <authorList>
            <person name="Hejnol A."/>
        </authorList>
    </citation>
    <scope>NUCLEOTIDE SEQUENCE [LARGE SCALE GENOMIC DNA]</scope>
</reference>
<sequence>MWLDIILLGVVVYVSSSSRIPDDPEKCLYWKRDTIISNRTDIAMANSEKRAVNASSCASFCLNVYPDCRASSYTAETSTCKMFTYAKVEKDLVVEIGTEYLVVGKGALEPDGVKPNLANSSIDGNYTCRSGWKQFGSYCYQYVRQPAIFTVADFKCQHFGGDLVSIHSRKENEFVVNLITAGPKIYTGLLKESGVSAVQNFLWTDGSKVTYYNWEHGEPNNVPAPANCVHIQRGIKEHKWQDSSCYEEVPYVCKKKGELKVTS</sequence>
<evidence type="ECO:0000256" key="1">
    <source>
        <dbReference type="ARBA" id="ARBA00023157"/>
    </source>
</evidence>
<keyword evidence="1" id="KW-1015">Disulfide bond</keyword>
<dbReference type="PANTHER" id="PTHR22803">
    <property type="entry name" value="MANNOSE, PHOSPHOLIPASE, LECTIN RECEPTOR RELATED"/>
    <property type="match status" value="1"/>
</dbReference>
<evidence type="ECO:0000313" key="5">
    <source>
        <dbReference type="Proteomes" id="UP000549394"/>
    </source>
</evidence>
<dbReference type="PROSITE" id="PS00615">
    <property type="entry name" value="C_TYPE_LECTIN_1"/>
    <property type="match status" value="1"/>
</dbReference>
<evidence type="ECO:0000313" key="4">
    <source>
        <dbReference type="EMBL" id="CAD5117473.1"/>
    </source>
</evidence>
<dbReference type="SUPFAM" id="SSF56436">
    <property type="entry name" value="C-type lectin-like"/>
    <property type="match status" value="1"/>
</dbReference>
<feature type="signal peptide" evidence="2">
    <location>
        <begin position="1"/>
        <end position="17"/>
    </location>
</feature>
<dbReference type="Pfam" id="PF00059">
    <property type="entry name" value="Lectin_C"/>
    <property type="match status" value="1"/>
</dbReference>
<dbReference type="PRINTS" id="PR01504">
    <property type="entry name" value="PNCREATITSAP"/>
</dbReference>
<dbReference type="PROSITE" id="PS50041">
    <property type="entry name" value="C_TYPE_LECTIN_2"/>
    <property type="match status" value="1"/>
</dbReference>
<dbReference type="InterPro" id="IPR001304">
    <property type="entry name" value="C-type_lectin-like"/>
</dbReference>
<evidence type="ECO:0000256" key="2">
    <source>
        <dbReference type="SAM" id="SignalP"/>
    </source>
</evidence>
<feature type="domain" description="C-type lectin" evidence="3">
    <location>
        <begin position="135"/>
        <end position="254"/>
    </location>
</feature>
<dbReference type="SMART" id="SM00034">
    <property type="entry name" value="CLECT"/>
    <property type="match status" value="1"/>
</dbReference>
<dbReference type="InterPro" id="IPR016187">
    <property type="entry name" value="CTDL_fold"/>
</dbReference>
<keyword evidence="2" id="KW-0732">Signal</keyword>
<feature type="chain" id="PRO_5029655352" evidence="2">
    <location>
        <begin position="18"/>
        <end position="263"/>
    </location>
</feature>
<dbReference type="Proteomes" id="UP000549394">
    <property type="component" value="Unassembled WGS sequence"/>
</dbReference>
<dbReference type="EMBL" id="CAJFCJ010000007">
    <property type="protein sequence ID" value="CAD5117473.1"/>
    <property type="molecule type" value="Genomic_DNA"/>
</dbReference>
<dbReference type="InterPro" id="IPR016186">
    <property type="entry name" value="C-type_lectin-like/link_sf"/>
</dbReference>
<dbReference type="Gene3D" id="3.10.100.10">
    <property type="entry name" value="Mannose-Binding Protein A, subunit A"/>
    <property type="match status" value="1"/>
</dbReference>
<name>A0A7I8VP40_9ANNE</name>
<dbReference type="InterPro" id="IPR050111">
    <property type="entry name" value="C-type_lectin/snaclec_domain"/>
</dbReference>
<dbReference type="InterPro" id="IPR018378">
    <property type="entry name" value="C-type_lectin_CS"/>
</dbReference>